<sequence>MNMQPDDFLPATLDPPGTIAVIGTTPIGIEAALYGRYLGYDVTLLAGADVWAKRASTKTERHRIGPTFQNDWFARHWLDGKTIDERWNDPLPMLPDRSMSSLAISAIAAQREDAPAALPVTMKEWIEDGLQSVVATDLLRGRVYPGTFVDSVALAPVLADDESSDEAGDDLDDDIPPDFLLSLRGKPIGDEGDGNAEAGQLRCECVIVADLPSDFCQLEFDLLTDYFFRVQSSDLPDAAEELRAGWKQIAGIYAGLAGRADLDLYRPQRV</sequence>
<dbReference type="InterPro" id="IPR036188">
    <property type="entry name" value="FAD/NAD-bd_sf"/>
</dbReference>
<dbReference type="RefSeq" id="WP_184305553.1">
    <property type="nucleotide sequence ID" value="NZ_JACHXU010000009.1"/>
</dbReference>
<proteinExistence type="predicted"/>
<protein>
    <submittedName>
        <fullName evidence="1">Uncharacterized protein</fullName>
    </submittedName>
</protein>
<name>A0A7W5H6D5_9BACT</name>
<dbReference type="Proteomes" id="UP000536179">
    <property type="component" value="Unassembled WGS sequence"/>
</dbReference>
<evidence type="ECO:0000313" key="2">
    <source>
        <dbReference type="Proteomes" id="UP000536179"/>
    </source>
</evidence>
<dbReference type="EMBL" id="JACHXU010000009">
    <property type="protein sequence ID" value="MBB3207188.1"/>
    <property type="molecule type" value="Genomic_DNA"/>
</dbReference>
<evidence type="ECO:0000313" key="1">
    <source>
        <dbReference type="EMBL" id="MBB3207188.1"/>
    </source>
</evidence>
<dbReference type="AlphaFoldDB" id="A0A7W5H6D5"/>
<dbReference type="SUPFAM" id="SSF51905">
    <property type="entry name" value="FAD/NAD(P)-binding domain"/>
    <property type="match status" value="1"/>
</dbReference>
<comment type="caution">
    <text evidence="1">The sequence shown here is derived from an EMBL/GenBank/DDBJ whole genome shotgun (WGS) entry which is preliminary data.</text>
</comment>
<gene>
    <name evidence="1" type="ORF">FHS27_003007</name>
</gene>
<keyword evidence="2" id="KW-1185">Reference proteome</keyword>
<reference evidence="1 2" key="1">
    <citation type="submission" date="2020-08" db="EMBL/GenBank/DDBJ databases">
        <title>Genomic Encyclopedia of Type Strains, Phase III (KMG-III): the genomes of soil and plant-associated and newly described type strains.</title>
        <authorList>
            <person name="Whitman W."/>
        </authorList>
    </citation>
    <scope>NUCLEOTIDE SEQUENCE [LARGE SCALE GENOMIC DNA]</scope>
    <source>
        <strain evidence="1 2">CECT 8075</strain>
    </source>
</reference>
<accession>A0A7W5H6D5</accession>
<organism evidence="1 2">
    <name type="scientific">Aporhodopirellula rubra</name>
    <dbReference type="NCBI Taxonomy" id="980271"/>
    <lineage>
        <taxon>Bacteria</taxon>
        <taxon>Pseudomonadati</taxon>
        <taxon>Planctomycetota</taxon>
        <taxon>Planctomycetia</taxon>
        <taxon>Pirellulales</taxon>
        <taxon>Pirellulaceae</taxon>
        <taxon>Aporhodopirellula</taxon>
    </lineage>
</organism>